<protein>
    <submittedName>
        <fullName evidence="2">Putative secreted protein</fullName>
    </submittedName>
</protein>
<proteinExistence type="predicted"/>
<keyword evidence="1" id="KW-0472">Membrane</keyword>
<keyword evidence="1" id="KW-0812">Transmembrane</keyword>
<organism evidence="2">
    <name type="scientific">Anopheles darlingi</name>
    <name type="common">Mosquito</name>
    <dbReference type="NCBI Taxonomy" id="43151"/>
    <lineage>
        <taxon>Eukaryota</taxon>
        <taxon>Metazoa</taxon>
        <taxon>Ecdysozoa</taxon>
        <taxon>Arthropoda</taxon>
        <taxon>Hexapoda</taxon>
        <taxon>Insecta</taxon>
        <taxon>Pterygota</taxon>
        <taxon>Neoptera</taxon>
        <taxon>Endopterygota</taxon>
        <taxon>Diptera</taxon>
        <taxon>Nematocera</taxon>
        <taxon>Culicoidea</taxon>
        <taxon>Culicidae</taxon>
        <taxon>Anophelinae</taxon>
        <taxon>Anopheles</taxon>
    </lineage>
</organism>
<dbReference type="PROSITE" id="PS51257">
    <property type="entry name" value="PROKAR_LIPOPROTEIN"/>
    <property type="match status" value="1"/>
</dbReference>
<keyword evidence="1" id="KW-1133">Transmembrane helix</keyword>
<reference evidence="2" key="1">
    <citation type="submission" date="2018-01" db="EMBL/GenBank/DDBJ databases">
        <title>An insight into the sialome of Amazonian anophelines.</title>
        <authorList>
            <person name="Ribeiro J.M."/>
            <person name="Scarpassa V."/>
            <person name="Calvo E."/>
        </authorList>
    </citation>
    <scope>NUCLEOTIDE SEQUENCE</scope>
</reference>
<sequence length="101" mass="11293">MARDSQVVGAIIVIVFNVFVSCTASIKYSTASDNDRLKVKDTQTAGSNLWSPASEYYDDRNTGGLKKDFISSYEDKYQNNNQFGNKLRLGFCAPTDRYTLS</sequence>
<evidence type="ECO:0000313" key="2">
    <source>
        <dbReference type="EMBL" id="MBW71345.1"/>
    </source>
</evidence>
<accession>A0A2M4D1C9</accession>
<feature type="transmembrane region" description="Helical" evidence="1">
    <location>
        <begin position="6"/>
        <end position="26"/>
    </location>
</feature>
<dbReference type="AlphaFoldDB" id="A0A2M4D1C9"/>
<name>A0A2M4D1C9_ANODA</name>
<evidence type="ECO:0000256" key="1">
    <source>
        <dbReference type="SAM" id="Phobius"/>
    </source>
</evidence>
<dbReference type="VEuPathDB" id="VectorBase:ADAR2_005411"/>
<dbReference type="EMBL" id="GGFL01007167">
    <property type="protein sequence ID" value="MBW71345.1"/>
    <property type="molecule type" value="Transcribed_RNA"/>
</dbReference>